<sequence>MTQRQPTYQERLAGGIVGLLVGDALGVPYEFHTPADIPPAALIDFTPPPRFPRSHQGVAPGTWSDDGAHALCLLASLLDRGSLDLHDVGARLLAWYDDGYMAVDGVVFDVGVSTGTALRALRSGTPSAQAGPCGQYDNGNGSLMRVLPLALWHRGSDASLVHDAHQQSLPTHGHLRSQVCCALYCLWARRELAVSSDPWGDAVAALRAIYASMPEALEELEWAVRPDDPPAGGGSGYVVDSLRSARLVQAAGTYEEVVRAAVSLGNDTDTTACIAGGIAGVRLGIHGIPARWREQLRGSNLYGHLVDALLAWRTRDHGG</sequence>
<proteinExistence type="inferred from homology"/>
<dbReference type="Pfam" id="PF03747">
    <property type="entry name" value="ADP_ribosyl_GH"/>
    <property type="match status" value="1"/>
</dbReference>
<comment type="similarity">
    <text evidence="1">Belongs to the ADP-ribosylglycohydrolase family.</text>
</comment>
<organism evidence="3 4">
    <name type="scientific">Massilia frigida</name>
    <dbReference type="NCBI Taxonomy" id="2609281"/>
    <lineage>
        <taxon>Bacteria</taxon>
        <taxon>Pseudomonadati</taxon>
        <taxon>Pseudomonadota</taxon>
        <taxon>Betaproteobacteria</taxon>
        <taxon>Burkholderiales</taxon>
        <taxon>Oxalobacteraceae</taxon>
        <taxon>Telluria group</taxon>
        <taxon>Massilia</taxon>
    </lineage>
</organism>
<dbReference type="SUPFAM" id="SSF101478">
    <property type="entry name" value="ADP-ribosylglycohydrolase"/>
    <property type="match status" value="1"/>
</dbReference>
<name>A0ABX0NGJ9_9BURK</name>
<evidence type="ECO:0000256" key="2">
    <source>
        <dbReference type="ARBA" id="ARBA00022801"/>
    </source>
</evidence>
<evidence type="ECO:0000313" key="3">
    <source>
        <dbReference type="EMBL" id="NHZ81368.1"/>
    </source>
</evidence>
<accession>A0ABX0NGJ9</accession>
<dbReference type="Proteomes" id="UP000621455">
    <property type="component" value="Unassembled WGS sequence"/>
</dbReference>
<reference evidence="3 4" key="1">
    <citation type="submission" date="2019-10" db="EMBL/GenBank/DDBJ databases">
        <title>Taxonomy of Antarctic Massilia spp.: description of Massilia rubra sp. nov., Massilia aquatica sp. nov., Massilia mucilaginosa sp. nov., Massilia frigida sp. nov. isolated from streams, lakes and regoliths.</title>
        <authorList>
            <person name="Holochova P."/>
            <person name="Sedlacek I."/>
            <person name="Kralova S."/>
            <person name="Maslanova I."/>
            <person name="Busse H.-J."/>
            <person name="Stankova E."/>
            <person name="Vrbovska V."/>
            <person name="Kovarovic V."/>
            <person name="Bartak M."/>
            <person name="Svec P."/>
            <person name="Pantucek R."/>
        </authorList>
    </citation>
    <scope>NUCLEOTIDE SEQUENCE [LARGE SCALE GENOMIC DNA]</scope>
    <source>
        <strain evidence="3 4">CCM 8695</strain>
    </source>
</reference>
<dbReference type="InterPro" id="IPR005502">
    <property type="entry name" value="Ribosyl_crysJ1"/>
</dbReference>
<dbReference type="InterPro" id="IPR050792">
    <property type="entry name" value="ADP-ribosylglycohydrolase"/>
</dbReference>
<dbReference type="PANTHER" id="PTHR16222">
    <property type="entry name" value="ADP-RIBOSYLGLYCOHYDROLASE"/>
    <property type="match status" value="1"/>
</dbReference>
<keyword evidence="2" id="KW-0378">Hydrolase</keyword>
<protein>
    <submittedName>
        <fullName evidence="3">ADP-ribosylglycohydrolase family protein</fullName>
    </submittedName>
</protein>
<keyword evidence="4" id="KW-1185">Reference proteome</keyword>
<dbReference type="PANTHER" id="PTHR16222:SF24">
    <property type="entry name" value="ADP-RIBOSYLHYDROLASE ARH3"/>
    <property type="match status" value="1"/>
</dbReference>
<evidence type="ECO:0000313" key="4">
    <source>
        <dbReference type="Proteomes" id="UP000621455"/>
    </source>
</evidence>
<comment type="caution">
    <text evidence="3">The sequence shown here is derived from an EMBL/GenBank/DDBJ whole genome shotgun (WGS) entry which is preliminary data.</text>
</comment>
<gene>
    <name evidence="3" type="ORF">F2P44_19105</name>
</gene>
<dbReference type="InterPro" id="IPR036705">
    <property type="entry name" value="Ribosyl_crysJ1_sf"/>
</dbReference>
<evidence type="ECO:0000256" key="1">
    <source>
        <dbReference type="ARBA" id="ARBA00010702"/>
    </source>
</evidence>
<dbReference type="Gene3D" id="1.10.4080.10">
    <property type="entry name" value="ADP-ribosylation/Crystallin J1"/>
    <property type="match status" value="1"/>
</dbReference>
<dbReference type="EMBL" id="WHJG01000020">
    <property type="protein sequence ID" value="NHZ81368.1"/>
    <property type="molecule type" value="Genomic_DNA"/>
</dbReference>
<dbReference type="RefSeq" id="WP_167088697.1">
    <property type="nucleotide sequence ID" value="NZ_WHJG01000020.1"/>
</dbReference>